<evidence type="ECO:0000313" key="2">
    <source>
        <dbReference type="Proteomes" id="UP000789901"/>
    </source>
</evidence>
<gene>
    <name evidence="1" type="ORF">GMARGA_LOCUS27251</name>
</gene>
<dbReference type="EMBL" id="CAJVQB010033075">
    <property type="protein sequence ID" value="CAG8819225.1"/>
    <property type="molecule type" value="Genomic_DNA"/>
</dbReference>
<accession>A0ABN7W745</accession>
<organism evidence="1 2">
    <name type="scientific">Gigaspora margarita</name>
    <dbReference type="NCBI Taxonomy" id="4874"/>
    <lineage>
        <taxon>Eukaryota</taxon>
        <taxon>Fungi</taxon>
        <taxon>Fungi incertae sedis</taxon>
        <taxon>Mucoromycota</taxon>
        <taxon>Glomeromycotina</taxon>
        <taxon>Glomeromycetes</taxon>
        <taxon>Diversisporales</taxon>
        <taxon>Gigasporaceae</taxon>
        <taxon>Gigaspora</taxon>
    </lineage>
</organism>
<comment type="caution">
    <text evidence="1">The sequence shown here is derived from an EMBL/GenBank/DDBJ whole genome shotgun (WGS) entry which is preliminary data.</text>
</comment>
<sequence>SETIIDVDFTFTPLKSDSLNTKTSQTSIEPNIEQFLLYPQIDETTWSTFYTDNYNTKTQYYSIYSDITDLEKTIQTSINNQSDSDFKQFFEKAFTTILN</sequence>
<feature type="non-terminal residue" evidence="1">
    <location>
        <position position="1"/>
    </location>
</feature>
<protein>
    <submittedName>
        <fullName evidence="1">24276_t:CDS:1</fullName>
    </submittedName>
</protein>
<proteinExistence type="predicted"/>
<name>A0ABN7W745_GIGMA</name>
<dbReference type="Proteomes" id="UP000789901">
    <property type="component" value="Unassembled WGS sequence"/>
</dbReference>
<keyword evidence="2" id="KW-1185">Reference proteome</keyword>
<evidence type="ECO:0000313" key="1">
    <source>
        <dbReference type="EMBL" id="CAG8819225.1"/>
    </source>
</evidence>
<reference evidence="1 2" key="1">
    <citation type="submission" date="2021-06" db="EMBL/GenBank/DDBJ databases">
        <authorList>
            <person name="Kallberg Y."/>
            <person name="Tangrot J."/>
            <person name="Rosling A."/>
        </authorList>
    </citation>
    <scope>NUCLEOTIDE SEQUENCE [LARGE SCALE GENOMIC DNA]</scope>
    <source>
        <strain evidence="1 2">120-4 pot B 10/14</strain>
    </source>
</reference>